<dbReference type="InterPro" id="IPR001487">
    <property type="entry name" value="Bromodomain"/>
</dbReference>
<feature type="region of interest" description="Disordered" evidence="3">
    <location>
        <begin position="366"/>
        <end position="422"/>
    </location>
</feature>
<feature type="compositionally biased region" description="Acidic residues" evidence="3">
    <location>
        <begin position="404"/>
        <end position="422"/>
    </location>
</feature>
<proteinExistence type="predicted"/>
<dbReference type="CDD" id="cd04369">
    <property type="entry name" value="Bromodomain"/>
    <property type="match status" value="1"/>
</dbReference>
<dbReference type="SMART" id="SM00297">
    <property type="entry name" value="BROMO"/>
    <property type="match status" value="1"/>
</dbReference>
<dbReference type="Pfam" id="PF00439">
    <property type="entry name" value="Bromodomain"/>
    <property type="match status" value="1"/>
</dbReference>
<keyword evidence="6" id="KW-1185">Reference proteome</keyword>
<feature type="domain" description="Bromo" evidence="4">
    <location>
        <begin position="149"/>
        <end position="214"/>
    </location>
</feature>
<protein>
    <recommendedName>
        <fullName evidence="4">Bromo domain-containing protein</fullName>
    </recommendedName>
</protein>
<dbReference type="Proteomes" id="UP001244341">
    <property type="component" value="Chromosome 1b"/>
</dbReference>
<gene>
    <name evidence="5" type="ORF">OEZ85_007910</name>
</gene>
<dbReference type="InterPro" id="IPR036427">
    <property type="entry name" value="Bromodomain-like_sf"/>
</dbReference>
<sequence length="422" mass="46382">MAANGGSRKRKVQLRLDDGSLLGSVETLLGNGGSGTVLLDFEAACRTGRASKAELERLDKLISAFQARVNGFHALPRGELKARNPYTQDVSRAIKRQRSLANGEVPVFASPDQAATGDFLGKCVEVLNRVYACCATIPPIFNWSAKDVFYKPVSETFPTIAADYYSRIPQPMTFQMIEQRIRGGVYQNAQQFADDMRLLVSNCKQYNPTPTDPVRLAVLRLGEVFEQQWIASGLCAEAQRAKRANAGIAAPKFEPEEYDGMAGGPKPHRSGGDKRLPEGGLGRLQSHEVSSYREEEVEQHAIPEDVLQEVASQLQELGQENLQVALGKFNEGVVSYDEEGEVELDLERVDYASLMEVDAYIRQLLGLPPREPQPPRAAAAAAPADTAEPSEGNGRRNRGTVQAEQDDDDEYYGEEDESDDDD</sequence>
<dbReference type="PROSITE" id="PS50014">
    <property type="entry name" value="BROMODOMAIN_2"/>
    <property type="match status" value="1"/>
</dbReference>
<keyword evidence="1 2" id="KW-0103">Bromodomain</keyword>
<feature type="region of interest" description="Disordered" evidence="3">
    <location>
        <begin position="255"/>
        <end position="279"/>
    </location>
</feature>
<reference evidence="5 6" key="1">
    <citation type="submission" date="2023-05" db="EMBL/GenBank/DDBJ databases">
        <title>A 100% complete, gapless, phased diploid assembly of the Scenedesmus obliquus UTEX 3031 genome.</title>
        <authorList>
            <person name="Biondi T.C."/>
            <person name="Hanschen E.R."/>
            <person name="Kwon T."/>
            <person name="Eng W."/>
            <person name="Kruse C.P.S."/>
            <person name="Koehler S.I."/>
            <person name="Kunde Y."/>
            <person name="Gleasner C.D."/>
            <person name="You Mak K.T."/>
            <person name="Polle J."/>
            <person name="Hovde B.T."/>
            <person name="Starkenburg S.R."/>
        </authorList>
    </citation>
    <scope>NUCLEOTIDE SEQUENCE [LARGE SCALE GENOMIC DNA]</scope>
    <source>
        <strain evidence="5 6">DOE0152z</strain>
    </source>
</reference>
<evidence type="ECO:0000313" key="5">
    <source>
        <dbReference type="EMBL" id="WIA08474.1"/>
    </source>
</evidence>
<dbReference type="PROSITE" id="PS00633">
    <property type="entry name" value="BROMODOMAIN_1"/>
    <property type="match status" value="1"/>
</dbReference>
<dbReference type="PANTHER" id="PTHR45926">
    <property type="entry name" value="OSJNBA0053K19.4 PROTEIN"/>
    <property type="match status" value="1"/>
</dbReference>
<dbReference type="InterPro" id="IPR018359">
    <property type="entry name" value="Bromodomain_CS"/>
</dbReference>
<name>A0ABY8THC5_TETOB</name>
<feature type="compositionally biased region" description="Low complexity" evidence="3">
    <location>
        <begin position="376"/>
        <end position="389"/>
    </location>
</feature>
<dbReference type="PRINTS" id="PR00503">
    <property type="entry name" value="BROMODOMAIN"/>
</dbReference>
<evidence type="ECO:0000313" key="6">
    <source>
        <dbReference type="Proteomes" id="UP001244341"/>
    </source>
</evidence>
<evidence type="ECO:0000256" key="1">
    <source>
        <dbReference type="ARBA" id="ARBA00023117"/>
    </source>
</evidence>
<evidence type="ECO:0000256" key="3">
    <source>
        <dbReference type="SAM" id="MobiDB-lite"/>
    </source>
</evidence>
<dbReference type="EMBL" id="CP126208">
    <property type="protein sequence ID" value="WIA08474.1"/>
    <property type="molecule type" value="Genomic_DNA"/>
</dbReference>
<accession>A0ABY8THC5</accession>
<organism evidence="5 6">
    <name type="scientific">Tetradesmus obliquus</name>
    <name type="common">Green alga</name>
    <name type="synonym">Acutodesmus obliquus</name>
    <dbReference type="NCBI Taxonomy" id="3088"/>
    <lineage>
        <taxon>Eukaryota</taxon>
        <taxon>Viridiplantae</taxon>
        <taxon>Chlorophyta</taxon>
        <taxon>core chlorophytes</taxon>
        <taxon>Chlorophyceae</taxon>
        <taxon>CS clade</taxon>
        <taxon>Sphaeropleales</taxon>
        <taxon>Scenedesmaceae</taxon>
        <taxon>Tetradesmus</taxon>
    </lineage>
</organism>
<evidence type="ECO:0000256" key="2">
    <source>
        <dbReference type="PROSITE-ProRule" id="PRU00035"/>
    </source>
</evidence>
<dbReference type="SUPFAM" id="SSF47370">
    <property type="entry name" value="Bromodomain"/>
    <property type="match status" value="1"/>
</dbReference>
<dbReference type="Gene3D" id="1.20.920.10">
    <property type="entry name" value="Bromodomain-like"/>
    <property type="match status" value="1"/>
</dbReference>
<evidence type="ECO:0000259" key="4">
    <source>
        <dbReference type="PROSITE" id="PS50014"/>
    </source>
</evidence>